<evidence type="ECO:0000313" key="3">
    <source>
        <dbReference type="Proteomes" id="UP000828390"/>
    </source>
</evidence>
<protein>
    <submittedName>
        <fullName evidence="2">Uncharacterized protein</fullName>
    </submittedName>
</protein>
<proteinExistence type="predicted"/>
<evidence type="ECO:0000313" key="2">
    <source>
        <dbReference type="EMBL" id="KAH3727097.1"/>
    </source>
</evidence>
<comment type="caution">
    <text evidence="2">The sequence shown here is derived from an EMBL/GenBank/DDBJ whole genome shotgun (WGS) entry which is preliminary data.</text>
</comment>
<dbReference type="GO" id="GO:0061630">
    <property type="term" value="F:ubiquitin protein ligase activity"/>
    <property type="evidence" value="ECO:0007669"/>
    <property type="project" value="TreeGrafter"/>
</dbReference>
<dbReference type="GO" id="GO:0000209">
    <property type="term" value="P:protein polyubiquitination"/>
    <property type="evidence" value="ECO:0007669"/>
    <property type="project" value="TreeGrafter"/>
</dbReference>
<dbReference type="Gene3D" id="2.120.10.30">
    <property type="entry name" value="TolB, C-terminal domain"/>
    <property type="match status" value="1"/>
</dbReference>
<feature type="compositionally biased region" description="Polar residues" evidence="1">
    <location>
        <begin position="7"/>
        <end position="19"/>
    </location>
</feature>
<dbReference type="InterPro" id="IPR050952">
    <property type="entry name" value="TRIM-NHL_E3_ligases"/>
</dbReference>
<dbReference type="Proteomes" id="UP000828390">
    <property type="component" value="Unassembled WGS sequence"/>
</dbReference>
<reference evidence="2" key="2">
    <citation type="submission" date="2020-11" db="EMBL/GenBank/DDBJ databases">
        <authorList>
            <person name="McCartney M.A."/>
            <person name="Auch B."/>
            <person name="Kono T."/>
            <person name="Mallez S."/>
            <person name="Becker A."/>
            <person name="Gohl D.M."/>
            <person name="Silverstein K.A.T."/>
            <person name="Koren S."/>
            <person name="Bechman K.B."/>
            <person name="Herman A."/>
            <person name="Abrahante J.E."/>
            <person name="Garbe J."/>
        </authorList>
    </citation>
    <scope>NUCLEOTIDE SEQUENCE</scope>
    <source>
        <strain evidence="2">Duluth1</strain>
        <tissue evidence="2">Whole animal</tissue>
    </source>
</reference>
<name>A0A9D4CLD2_DREPO</name>
<organism evidence="2 3">
    <name type="scientific">Dreissena polymorpha</name>
    <name type="common">Zebra mussel</name>
    <name type="synonym">Mytilus polymorpha</name>
    <dbReference type="NCBI Taxonomy" id="45954"/>
    <lineage>
        <taxon>Eukaryota</taxon>
        <taxon>Metazoa</taxon>
        <taxon>Spiralia</taxon>
        <taxon>Lophotrochozoa</taxon>
        <taxon>Mollusca</taxon>
        <taxon>Bivalvia</taxon>
        <taxon>Autobranchia</taxon>
        <taxon>Heteroconchia</taxon>
        <taxon>Euheterodonta</taxon>
        <taxon>Imparidentia</taxon>
        <taxon>Neoheterodontei</taxon>
        <taxon>Myida</taxon>
        <taxon>Dreissenoidea</taxon>
        <taxon>Dreissenidae</taxon>
        <taxon>Dreissena</taxon>
    </lineage>
</organism>
<dbReference type="GO" id="GO:0008270">
    <property type="term" value="F:zinc ion binding"/>
    <property type="evidence" value="ECO:0007669"/>
    <property type="project" value="UniProtKB-KW"/>
</dbReference>
<evidence type="ECO:0000256" key="1">
    <source>
        <dbReference type="SAM" id="MobiDB-lite"/>
    </source>
</evidence>
<dbReference type="PANTHER" id="PTHR24104">
    <property type="entry name" value="E3 UBIQUITIN-PROTEIN LIGASE NHLRC1-RELATED"/>
    <property type="match status" value="1"/>
</dbReference>
<dbReference type="SUPFAM" id="SSF101898">
    <property type="entry name" value="NHL repeat"/>
    <property type="match status" value="1"/>
</dbReference>
<feature type="region of interest" description="Disordered" evidence="1">
    <location>
        <begin position="1"/>
        <end position="21"/>
    </location>
</feature>
<gene>
    <name evidence="2" type="ORF">DPMN_053022</name>
</gene>
<dbReference type="GO" id="GO:0043161">
    <property type="term" value="P:proteasome-mediated ubiquitin-dependent protein catabolic process"/>
    <property type="evidence" value="ECO:0007669"/>
    <property type="project" value="TreeGrafter"/>
</dbReference>
<dbReference type="InterPro" id="IPR011042">
    <property type="entry name" value="6-blade_b-propeller_TolB-like"/>
</dbReference>
<dbReference type="PANTHER" id="PTHR24104:SF25">
    <property type="entry name" value="PROTEIN LIN-41"/>
    <property type="match status" value="1"/>
</dbReference>
<accession>A0A9D4CLD2</accession>
<keyword evidence="3" id="KW-1185">Reference proteome</keyword>
<sequence length="230" mass="26151">MSRRGSRSWQMETSPSPTRTNKRVQVFNEHYEFKFEFATCEPPYAIASDREFNIVVSTTRRTVEVYRRGGKLLHAFPIGGLSKGFTGFHITLNNKDEVIVSDPRDCKIKFFSYTGTLLYRFEPIANAEGLTVMPSGVLRTPTDQIIVADSLNHTVNQYTERGILLKQLLCPTDDIGTVQACALGPEGHLITLEYSILGQHSMKIFRYRSCECHESRPNSSRRRTPTPQIE</sequence>
<dbReference type="EMBL" id="JAIWYP010000012">
    <property type="protein sequence ID" value="KAH3727097.1"/>
    <property type="molecule type" value="Genomic_DNA"/>
</dbReference>
<reference evidence="2" key="1">
    <citation type="journal article" date="2019" name="bioRxiv">
        <title>The Genome of the Zebra Mussel, Dreissena polymorpha: A Resource for Invasive Species Research.</title>
        <authorList>
            <person name="McCartney M.A."/>
            <person name="Auch B."/>
            <person name="Kono T."/>
            <person name="Mallez S."/>
            <person name="Zhang Y."/>
            <person name="Obille A."/>
            <person name="Becker A."/>
            <person name="Abrahante J.E."/>
            <person name="Garbe J."/>
            <person name="Badalamenti J.P."/>
            <person name="Herman A."/>
            <person name="Mangelson H."/>
            <person name="Liachko I."/>
            <person name="Sullivan S."/>
            <person name="Sone E.D."/>
            <person name="Koren S."/>
            <person name="Silverstein K.A.T."/>
            <person name="Beckman K.B."/>
            <person name="Gohl D.M."/>
        </authorList>
    </citation>
    <scope>NUCLEOTIDE SEQUENCE</scope>
    <source>
        <strain evidence="2">Duluth1</strain>
        <tissue evidence="2">Whole animal</tissue>
    </source>
</reference>
<dbReference type="AlphaFoldDB" id="A0A9D4CLD2"/>